<dbReference type="GO" id="GO:0061630">
    <property type="term" value="F:ubiquitin protein ligase activity"/>
    <property type="evidence" value="ECO:0007669"/>
    <property type="project" value="UniProtKB-EC"/>
</dbReference>
<dbReference type="PANTHER" id="PTHR33389:SF34">
    <property type="entry name" value="DUF2921 FAMILY PROTEIN"/>
    <property type="match status" value="1"/>
</dbReference>
<evidence type="ECO:0000313" key="14">
    <source>
        <dbReference type="Proteomes" id="UP000187203"/>
    </source>
</evidence>
<comment type="pathway">
    <text evidence="3">Protein modification; protein ubiquitination.</text>
</comment>
<dbReference type="Pfam" id="PF25333">
    <property type="entry name" value="DUF2921_N"/>
    <property type="match status" value="3"/>
</dbReference>
<evidence type="ECO:0000256" key="9">
    <source>
        <dbReference type="ARBA" id="ARBA00023136"/>
    </source>
</evidence>
<feature type="domain" description="SWEET-like" evidence="11">
    <location>
        <begin position="596"/>
        <end position="874"/>
    </location>
</feature>
<feature type="transmembrane region" description="Helical" evidence="10">
    <location>
        <begin position="606"/>
        <end position="627"/>
    </location>
</feature>
<protein>
    <recommendedName>
        <fullName evidence="4">RING-type E3 ubiquitin transferase</fullName>
        <ecNumber evidence="4">2.3.2.27</ecNumber>
    </recommendedName>
</protein>
<feature type="domain" description="DUF2921" evidence="12">
    <location>
        <begin position="14"/>
        <end position="194"/>
    </location>
</feature>
<dbReference type="EMBL" id="AWUE01018801">
    <property type="protein sequence ID" value="OMO78201.1"/>
    <property type="molecule type" value="Genomic_DNA"/>
</dbReference>
<proteinExistence type="predicted"/>
<dbReference type="Proteomes" id="UP000187203">
    <property type="component" value="Unassembled WGS sequence"/>
</dbReference>
<feature type="transmembrane region" description="Helical" evidence="10">
    <location>
        <begin position="722"/>
        <end position="742"/>
    </location>
</feature>
<keyword evidence="6 10" id="KW-0812">Transmembrane</keyword>
<dbReference type="OrthoDB" id="607498at2759"/>
<comment type="catalytic activity">
    <reaction evidence="1">
        <text>S-ubiquitinyl-[E2 ubiquitin-conjugating enzyme]-L-cysteine + [acceptor protein]-L-lysine = [E2 ubiquitin-conjugating enzyme]-L-cysteine + N(6)-ubiquitinyl-[acceptor protein]-L-lysine.</text>
        <dbReference type="EC" id="2.3.2.27"/>
    </reaction>
</comment>
<evidence type="ECO:0000256" key="1">
    <source>
        <dbReference type="ARBA" id="ARBA00000900"/>
    </source>
</evidence>
<feature type="transmembrane region" description="Helical" evidence="10">
    <location>
        <begin position="762"/>
        <end position="784"/>
    </location>
</feature>
<organism evidence="13 14">
    <name type="scientific">Corchorus olitorius</name>
    <dbReference type="NCBI Taxonomy" id="93759"/>
    <lineage>
        <taxon>Eukaryota</taxon>
        <taxon>Viridiplantae</taxon>
        <taxon>Streptophyta</taxon>
        <taxon>Embryophyta</taxon>
        <taxon>Tracheophyta</taxon>
        <taxon>Spermatophyta</taxon>
        <taxon>Magnoliopsida</taxon>
        <taxon>eudicotyledons</taxon>
        <taxon>Gunneridae</taxon>
        <taxon>Pentapetalae</taxon>
        <taxon>rosids</taxon>
        <taxon>malvids</taxon>
        <taxon>Malvales</taxon>
        <taxon>Malvaceae</taxon>
        <taxon>Grewioideae</taxon>
        <taxon>Apeibeae</taxon>
        <taxon>Corchorus</taxon>
    </lineage>
</organism>
<keyword evidence="9 10" id="KW-0472">Membrane</keyword>
<keyword evidence="14" id="KW-1185">Reference proteome</keyword>
<gene>
    <name evidence="13" type="ORF">COLO4_24814</name>
</gene>
<dbReference type="Pfam" id="PF11145">
    <property type="entry name" value="DUF2921"/>
    <property type="match status" value="1"/>
</dbReference>
<dbReference type="GO" id="GO:0012505">
    <property type="term" value="C:endomembrane system"/>
    <property type="evidence" value="ECO:0007669"/>
    <property type="project" value="UniProtKB-SubCell"/>
</dbReference>
<feature type="transmembrane region" description="Helical" evidence="10">
    <location>
        <begin position="796"/>
        <end position="814"/>
    </location>
</feature>
<evidence type="ECO:0000259" key="12">
    <source>
        <dbReference type="Pfam" id="PF25333"/>
    </source>
</evidence>
<feature type="domain" description="DUF2921" evidence="12">
    <location>
        <begin position="420"/>
        <end position="584"/>
    </location>
</feature>
<feature type="domain" description="DUF2921" evidence="12">
    <location>
        <begin position="234"/>
        <end position="390"/>
    </location>
</feature>
<keyword evidence="5" id="KW-0808">Transferase</keyword>
<evidence type="ECO:0000256" key="6">
    <source>
        <dbReference type="ARBA" id="ARBA00022692"/>
    </source>
</evidence>
<comment type="caution">
    <text evidence="13">The sequence shown here is derived from an EMBL/GenBank/DDBJ whole genome shotgun (WGS) entry which is preliminary data.</text>
</comment>
<comment type="subcellular location">
    <subcellularLocation>
        <location evidence="2">Endomembrane system</location>
        <topology evidence="2">Multi-pass membrane protein</topology>
    </subcellularLocation>
</comment>
<feature type="transmembrane region" description="Helical" evidence="10">
    <location>
        <begin position="639"/>
        <end position="662"/>
    </location>
</feature>
<evidence type="ECO:0000256" key="2">
    <source>
        <dbReference type="ARBA" id="ARBA00004127"/>
    </source>
</evidence>
<dbReference type="InterPro" id="IPR057425">
    <property type="entry name" value="DUF2921_N"/>
</dbReference>
<evidence type="ECO:0000259" key="11">
    <source>
        <dbReference type="Pfam" id="PF11145"/>
    </source>
</evidence>
<evidence type="ECO:0000313" key="13">
    <source>
        <dbReference type="EMBL" id="OMO78201.1"/>
    </source>
</evidence>
<keyword evidence="7" id="KW-0833">Ubl conjugation pathway</keyword>
<evidence type="ECO:0000256" key="7">
    <source>
        <dbReference type="ARBA" id="ARBA00022786"/>
    </source>
</evidence>
<evidence type="ECO:0000256" key="4">
    <source>
        <dbReference type="ARBA" id="ARBA00012483"/>
    </source>
</evidence>
<dbReference type="AlphaFoldDB" id="A0A1R3I6R2"/>
<evidence type="ECO:0000256" key="10">
    <source>
        <dbReference type="SAM" id="Phobius"/>
    </source>
</evidence>
<accession>A0A1R3I6R2</accession>
<evidence type="ECO:0000256" key="5">
    <source>
        <dbReference type="ARBA" id="ARBA00022679"/>
    </source>
</evidence>
<evidence type="ECO:0000256" key="3">
    <source>
        <dbReference type="ARBA" id="ARBA00004906"/>
    </source>
</evidence>
<sequence length="897" mass="101414">MVSCTKVARFKYGVYCNSIVDESKVGDEEFHVSPFSERQYGYYNGGDGILNRSSDPYYYSPKSKVVVFETHHVYKTDVEDVFKVEGSLIFEVSYYYEQSFSPAFSSYVYSSGDSSNPGALEFDFEGFWSRKTGKLCMVGSSYTYSSSKQGKSLHLGALLKLKDVKDSSTINTLVTGTIHSLYGVGQPNYFEEISMLMFPQVSYKYTKASQGCGGRGGTDFPDKSSSLSLLRSRTVCDMFSAGANVFQLQYEYASGCDSSNSCNDPFGDVIGFSPHLMSLSVIQCSEDKQSLRFLIEFHNTSYMSYYRSFNFNTSLVGEGSWDANKNRLCIVACRILDASSSSLENSHVGDCTTRLSLRFPAVLSIRNSSYIAGEIWSDKPRNQSGFFDRIVFRKASHSSRRNQFQLQGLKYEYMETDKVKKRCLKKNPSRSNKGHFPNGYSGDMALDFSAIKGSNGRIGWGSAYPLAVGNQPNQRFPFLIPSSASTTWDKNSDANTSLLNISYVLKLQGASNQEIQISAEGVYDAETGHLCMIACKYLNQAMDCEILVNIQFPQLKSDRKRSYIKGSIESMRENTDSLHFESLHFSGKAYYQSWAEESIWRMDFEMIMSVISNTLAIVFVALQIIHLKKHPGVGPFVSLLMLVILAMGHLMPLILNLEAMFTQDSQRSVWIRSGTWLETNEVIIRVVTMVAFLLEIRLLILSWNARSSGEKQKALWTAEKRGLYVCVPIYIVGAAVAFIVKWRKNIASSRRQSSYYIDHEQILLGGSTAYAGLMLDAFLFPQLLFNMFHNSKQQPLSRFFYIGITLVRLVPHGYDLYRAHNYIDVDDSYIYADPMSDYYSTAWDLIIPVLAMFFAAIIHLQQQFGARFFLPKRFQESVKYEQLPMASEDQLPLKSST</sequence>
<dbReference type="STRING" id="93759.A0A1R3I6R2"/>
<name>A0A1R3I6R2_9ROSI</name>
<feature type="transmembrane region" description="Helical" evidence="10">
    <location>
        <begin position="682"/>
        <end position="701"/>
    </location>
</feature>
<dbReference type="EC" id="2.3.2.27" evidence="4"/>
<dbReference type="PANTHER" id="PTHR33389">
    <property type="entry name" value="FAMILY PROTEIN, PUTATIVE (DUF2921)-RELATED"/>
    <property type="match status" value="1"/>
</dbReference>
<evidence type="ECO:0000256" key="8">
    <source>
        <dbReference type="ARBA" id="ARBA00022989"/>
    </source>
</evidence>
<reference evidence="14" key="1">
    <citation type="submission" date="2013-09" db="EMBL/GenBank/DDBJ databases">
        <title>Corchorus olitorius genome sequencing.</title>
        <authorList>
            <person name="Alam M."/>
            <person name="Haque M.S."/>
            <person name="Islam M.S."/>
            <person name="Emdad E.M."/>
            <person name="Islam M.M."/>
            <person name="Ahmed B."/>
            <person name="Halim A."/>
            <person name="Hossen Q.M.M."/>
            <person name="Hossain M.Z."/>
            <person name="Ahmed R."/>
            <person name="Khan M.M."/>
            <person name="Islam R."/>
            <person name="Rashid M.M."/>
            <person name="Khan S.A."/>
            <person name="Rahman M.S."/>
            <person name="Alam M."/>
            <person name="Yahiya A.S."/>
            <person name="Khan M.S."/>
            <person name="Azam M.S."/>
            <person name="Haque T."/>
            <person name="Lashkar M.Z.H."/>
            <person name="Akhand A.I."/>
            <person name="Morshed G."/>
            <person name="Roy S."/>
            <person name="Uddin K.S."/>
            <person name="Rabeya T."/>
            <person name="Hossain A.S."/>
            <person name="Chowdhury A."/>
            <person name="Snigdha A.R."/>
            <person name="Mortoza M.S."/>
            <person name="Matin S.A."/>
            <person name="Hoque S.M.E."/>
            <person name="Islam M.K."/>
            <person name="Roy D.K."/>
            <person name="Haider R."/>
            <person name="Moosa M.M."/>
            <person name="Elias S.M."/>
            <person name="Hasan A.M."/>
            <person name="Jahan S."/>
            <person name="Shafiuddin M."/>
            <person name="Mahmood N."/>
            <person name="Shommy N.S."/>
        </authorList>
    </citation>
    <scope>NUCLEOTIDE SEQUENCE [LARGE SCALE GENOMIC DNA]</scope>
    <source>
        <strain evidence="14">cv. O-4</strain>
    </source>
</reference>
<dbReference type="InterPro" id="IPR021319">
    <property type="entry name" value="DUF2921"/>
</dbReference>
<feature type="transmembrane region" description="Helical" evidence="10">
    <location>
        <begin position="841"/>
        <end position="860"/>
    </location>
</feature>
<keyword evidence="8 10" id="KW-1133">Transmembrane helix</keyword>